<feature type="compositionally biased region" description="Basic and acidic residues" evidence="3">
    <location>
        <begin position="144"/>
        <end position="167"/>
    </location>
</feature>
<dbReference type="Pfam" id="PF13976">
    <property type="entry name" value="gag_pre-integrs"/>
    <property type="match status" value="1"/>
</dbReference>
<dbReference type="Pfam" id="PF25597">
    <property type="entry name" value="SH3_retrovirus"/>
    <property type="match status" value="1"/>
</dbReference>
<dbReference type="EMBL" id="BKCJ010005122">
    <property type="protein sequence ID" value="GEU65028.1"/>
    <property type="molecule type" value="Genomic_DNA"/>
</dbReference>
<dbReference type="PROSITE" id="PS50994">
    <property type="entry name" value="INTEGRASE"/>
    <property type="match status" value="1"/>
</dbReference>
<dbReference type="GO" id="GO:0008233">
    <property type="term" value="F:peptidase activity"/>
    <property type="evidence" value="ECO:0007669"/>
    <property type="project" value="UniProtKB-KW"/>
</dbReference>
<dbReference type="InterPro" id="IPR012337">
    <property type="entry name" value="RNaseH-like_sf"/>
</dbReference>
<dbReference type="PANTHER" id="PTHR42648">
    <property type="entry name" value="TRANSPOSASE, PUTATIVE-RELATED"/>
    <property type="match status" value="1"/>
</dbReference>
<dbReference type="SUPFAM" id="SSF53098">
    <property type="entry name" value="Ribonuclease H-like"/>
    <property type="match status" value="1"/>
</dbReference>
<keyword evidence="1" id="KW-0378">Hydrolase</keyword>
<gene>
    <name evidence="5" type="ORF">Tci_037006</name>
</gene>
<organism evidence="5">
    <name type="scientific">Tanacetum cinerariifolium</name>
    <name type="common">Dalmatian daisy</name>
    <name type="synonym">Chrysanthemum cinerariifolium</name>
    <dbReference type="NCBI Taxonomy" id="118510"/>
    <lineage>
        <taxon>Eukaryota</taxon>
        <taxon>Viridiplantae</taxon>
        <taxon>Streptophyta</taxon>
        <taxon>Embryophyta</taxon>
        <taxon>Tracheophyta</taxon>
        <taxon>Spermatophyta</taxon>
        <taxon>Magnoliopsida</taxon>
        <taxon>eudicotyledons</taxon>
        <taxon>Gunneridae</taxon>
        <taxon>Pentapetalae</taxon>
        <taxon>asterids</taxon>
        <taxon>campanulids</taxon>
        <taxon>Asterales</taxon>
        <taxon>Asteraceae</taxon>
        <taxon>Asteroideae</taxon>
        <taxon>Anthemideae</taxon>
        <taxon>Anthemidinae</taxon>
        <taxon>Tanacetum</taxon>
    </lineage>
</organism>
<keyword evidence="2" id="KW-0175">Coiled coil</keyword>
<feature type="domain" description="Integrase catalytic" evidence="4">
    <location>
        <begin position="1204"/>
        <end position="1370"/>
    </location>
</feature>
<evidence type="ECO:0000256" key="3">
    <source>
        <dbReference type="SAM" id="MobiDB-lite"/>
    </source>
</evidence>
<dbReference type="Gene3D" id="3.30.420.10">
    <property type="entry name" value="Ribonuclease H-like superfamily/Ribonuclease H"/>
    <property type="match status" value="1"/>
</dbReference>
<evidence type="ECO:0000256" key="2">
    <source>
        <dbReference type="SAM" id="Coils"/>
    </source>
</evidence>
<dbReference type="InterPro" id="IPR001584">
    <property type="entry name" value="Integrase_cat-core"/>
</dbReference>
<feature type="compositionally biased region" description="Polar residues" evidence="3">
    <location>
        <begin position="459"/>
        <end position="468"/>
    </location>
</feature>
<reference evidence="5" key="1">
    <citation type="journal article" date="2019" name="Sci. Rep.">
        <title>Draft genome of Tanacetum cinerariifolium, the natural source of mosquito coil.</title>
        <authorList>
            <person name="Yamashiro T."/>
            <person name="Shiraishi A."/>
            <person name="Satake H."/>
            <person name="Nakayama K."/>
        </authorList>
    </citation>
    <scope>NUCLEOTIDE SEQUENCE</scope>
</reference>
<dbReference type="InterPro" id="IPR039537">
    <property type="entry name" value="Retrotran_Ty1/copia-like"/>
</dbReference>
<dbReference type="GO" id="GO:0006508">
    <property type="term" value="P:proteolysis"/>
    <property type="evidence" value="ECO:0007669"/>
    <property type="project" value="UniProtKB-KW"/>
</dbReference>
<evidence type="ECO:0000256" key="1">
    <source>
        <dbReference type="ARBA" id="ARBA00022670"/>
    </source>
</evidence>
<protein>
    <submittedName>
        <fullName evidence="5">Integrase, catalytic region, zinc finger, CCHC-type, peptidase aspartic, catalytic</fullName>
    </submittedName>
</protein>
<feature type="compositionally biased region" description="Basic and acidic residues" evidence="3">
    <location>
        <begin position="474"/>
        <end position="485"/>
    </location>
</feature>
<accession>A0A6L2LTT4</accession>
<comment type="caution">
    <text evidence="5">The sequence shown here is derived from an EMBL/GenBank/DDBJ whole genome shotgun (WGS) entry which is preliminary data.</text>
</comment>
<keyword evidence="1" id="KW-0645">Protease</keyword>
<dbReference type="InterPro" id="IPR054722">
    <property type="entry name" value="PolX-like_BBD"/>
</dbReference>
<dbReference type="PANTHER" id="PTHR42648:SF18">
    <property type="entry name" value="RETROTRANSPOSON, UNCLASSIFIED-LIKE PROTEIN"/>
    <property type="match status" value="1"/>
</dbReference>
<dbReference type="GO" id="GO:0015074">
    <property type="term" value="P:DNA integration"/>
    <property type="evidence" value="ECO:0007669"/>
    <property type="project" value="InterPro"/>
</dbReference>
<name>A0A6L2LTT4_TANCI</name>
<dbReference type="InterPro" id="IPR025724">
    <property type="entry name" value="GAG-pre-integrase_dom"/>
</dbReference>
<dbReference type="InterPro" id="IPR005162">
    <property type="entry name" value="Retrotrans_gag_dom"/>
</dbReference>
<sequence length="1526" mass="176405">MKRLFDESITTWELFRKAFLNEYRPPLKIIKQIASIMNFKQEPNDPFHCSWERFIKSIFICPEHKLSEHEQLRIFYQGLDTKTRRKVDFKGSIPRMTPTKGMEAIKELFAHSLSWGLAHAITTKRGLNYKLLKNPLENITNPQDKPETKEKASKNVEEASDDHRKSIESCNQTIPFPGRLKKGNEKEQFRKFFENLQQLSINIPFFEALEQMPKYAKFMKDLLVRKPGTRKLNEEAIRDSFPDKHLVAVHVREAVNDPWKESADKLDDALWEFRTAYKSPTRSTPFRIVYGKACHLPTEMEHKAYWALKNVNLNLDTAGKHRISQQGIGIQSLIGSLSCGKQGESINVQDLETNLYWEFGKFSSHEGESIESYYSRFYKMMNELIRNQYNVTNHQVNVQFLLQLQPKWQRFMTLVKQSQVLKTVSYQKLYDILKQHQNEVNEIRAERIARTANPLALVAQQQPDNSPRINRGAGYDKQRASLLRDDTDDESEDQKLEAHYMYMAQIQEVSLDAADSRPIFDTEPLQKIEQNDDDNDFANEQANNKLSETNKLLYNDFKKSQAELERRNDVEYASKVEIDCAKAKGDLISYKMESQKSFNKYTQTINDLNQMIFEMKKKLSAHQETISILSQLKEAQIKLYKTRKDKELDKVIALENKVKKAQRANPRLYDIGCYNDNLALMLAPESEEVIRLEKESRSKLSDLIRTFYYEKLNNLYDLFVPQREKSSQQRYFSERSRMSHTPINNGNSKESFNKQIILLEKRMDESISWDQKCKSSKELFKIKRSTGMIFDGVERCKETIAIRTYFGQIDPFIQNIIEANFGPEIRKINADLEKFHVCLKEKMVANVRYFNSLELEVDSLKSQLETQKTQFLNVIDRLLRKYYYADHMNAILGVYTELDEVTNLQCDYLELLEKCECFEKELSKSQMMSKSFEALQKHVINLEIDLQQFIRQPNAFKSKRPSILGKPTIFSDSLKRKDFSKSKSVIKNNVSNDLSKPVTAQILPTNKKSILKNTNVLALGMYKLHTNPTQTRTSQLHQDSRKTNKRVSFSTGVIPTTSVSRPQLKSNSIEERVLLNNSQGKTQEVEDHRRNVKFSKNKMSVIACHDNLNVKTVNVNFVCATCEIVLFIVDFGCSKHMTGNLKLLINFVEKFLGTVKFRNDQIAPILGYGDLVQGAVMIKWVYYVEGLNHNLFSVDQFCDADLEVAFQKSTCYIRDLKGNDLLTSSHGTDLYSITLQDTNSPDPICLMAKATSSQAWLWHRRLSHLNFDTINLLSKNDIVVGLPKLKFVKDHICSSWILHQTSVAQTPKQNGVVERRNRTLVEAARTMLSTAKVPLFFWAEAIATTCFTQNHSLVIPHHEKTPYHIINDQKPSVKFFYIFGSLCYIIRDGENLDKMKEKGDACIFVGYSTQSRAYRVFNKRSRGIVETIHVNFDELPQMASDHVSSNLGPQCQRTALEHDSLSPDLQCQENVTQAERTVTTSNELDLLFYLMFDELLNGSSQVMSKSSTVTTTEALLALNQSMQDRS</sequence>
<dbReference type="InterPro" id="IPR036397">
    <property type="entry name" value="RNaseH_sf"/>
</dbReference>
<dbReference type="Pfam" id="PF03732">
    <property type="entry name" value="Retrotrans_gag"/>
    <property type="match status" value="1"/>
</dbReference>
<dbReference type="InterPro" id="IPR057670">
    <property type="entry name" value="SH3_retrovirus"/>
</dbReference>
<evidence type="ECO:0000313" key="5">
    <source>
        <dbReference type="EMBL" id="GEU65028.1"/>
    </source>
</evidence>
<dbReference type="Pfam" id="PF22936">
    <property type="entry name" value="Pol_BBD"/>
    <property type="match status" value="1"/>
</dbReference>
<evidence type="ECO:0000259" key="4">
    <source>
        <dbReference type="PROSITE" id="PS50994"/>
    </source>
</evidence>
<proteinExistence type="predicted"/>
<dbReference type="GO" id="GO:0003676">
    <property type="term" value="F:nucleic acid binding"/>
    <property type="evidence" value="ECO:0007669"/>
    <property type="project" value="InterPro"/>
</dbReference>
<feature type="region of interest" description="Disordered" evidence="3">
    <location>
        <begin position="459"/>
        <end position="492"/>
    </location>
</feature>
<feature type="coiled-coil region" evidence="2">
    <location>
        <begin position="605"/>
        <end position="664"/>
    </location>
</feature>
<feature type="region of interest" description="Disordered" evidence="3">
    <location>
        <begin position="137"/>
        <end position="181"/>
    </location>
</feature>